<dbReference type="GO" id="GO:0009002">
    <property type="term" value="F:serine-type D-Ala-D-Ala carboxypeptidase activity"/>
    <property type="evidence" value="ECO:0007669"/>
    <property type="project" value="UniProtKB-EC"/>
</dbReference>
<keyword evidence="10" id="KW-0573">Peptidoglycan synthesis</keyword>
<evidence type="ECO:0000256" key="5">
    <source>
        <dbReference type="ARBA" id="ARBA00022645"/>
    </source>
</evidence>
<dbReference type="InterPro" id="IPR001967">
    <property type="entry name" value="Peptidase_S11_N"/>
</dbReference>
<keyword evidence="11" id="KW-0961">Cell wall biogenesis/degradation</keyword>
<dbReference type="Gene3D" id="3.40.710.10">
    <property type="entry name" value="DD-peptidase/beta-lactamase superfamily"/>
    <property type="match status" value="1"/>
</dbReference>
<feature type="chain" id="PRO_5037854104" description="serine-type D-Ala-D-Ala carboxypeptidase" evidence="16">
    <location>
        <begin position="34"/>
        <end position="436"/>
    </location>
</feature>
<evidence type="ECO:0000256" key="12">
    <source>
        <dbReference type="ARBA" id="ARBA00034000"/>
    </source>
</evidence>
<evidence type="ECO:0000256" key="3">
    <source>
        <dbReference type="ARBA" id="ARBA00007164"/>
    </source>
</evidence>
<keyword evidence="8" id="KW-0378">Hydrolase</keyword>
<dbReference type="EMBL" id="JAHLFS010000031">
    <property type="protein sequence ID" value="MBU3851489.1"/>
    <property type="molecule type" value="Genomic_DNA"/>
</dbReference>
<evidence type="ECO:0000256" key="11">
    <source>
        <dbReference type="ARBA" id="ARBA00023316"/>
    </source>
</evidence>
<feature type="domain" description="Peptidase S11 D-Ala-D-Ala carboxypeptidase A C-terminal" evidence="18">
    <location>
        <begin position="331"/>
        <end position="400"/>
    </location>
</feature>
<keyword evidence="7 16" id="KW-0732">Signal</keyword>
<dbReference type="SUPFAM" id="SSF69189">
    <property type="entry name" value="Penicillin-binding protein associated domain"/>
    <property type="match status" value="1"/>
</dbReference>
<comment type="pathway">
    <text evidence="2">Cell wall biogenesis; peptidoglycan biosynthesis.</text>
</comment>
<organism evidence="19 20">
    <name type="scientific">Candidatus Paralactobacillus gallistercoris</name>
    <dbReference type="NCBI Taxonomy" id="2838724"/>
    <lineage>
        <taxon>Bacteria</taxon>
        <taxon>Bacillati</taxon>
        <taxon>Bacillota</taxon>
        <taxon>Bacilli</taxon>
        <taxon>Lactobacillales</taxon>
        <taxon>Lactobacillaceae</taxon>
        <taxon>Lactobacillus</taxon>
    </lineage>
</organism>
<feature type="binding site" evidence="14">
    <location>
        <position position="266"/>
    </location>
    <ligand>
        <name>substrate</name>
    </ligand>
</feature>
<keyword evidence="6" id="KW-0645">Protease</keyword>
<evidence type="ECO:0000256" key="2">
    <source>
        <dbReference type="ARBA" id="ARBA00004752"/>
    </source>
</evidence>
<sequence length="436" mass="48469">MSKFRKGIITSMLVLLLSSVSTSFLMIKQPVQAATVSTVTTINEPQINASAGIAVDVNHGKVLFAQDANKPLPIASLTKLLTIYVVLKQIKQGKLSWDHKVSPTPSLSALSHNSQCTNVPLQMNQQYTVRQLYQASLIYSANAAVMLLAQAAAGSQTAAIKLMRQQAKQWHLKDVTLDNTCGLNNSFLGNDRYPHSATNAENKMTAQDVAIIARHLIRDFPEVLQTSRTVSTTFNDGNTNVPMKNWNLMLPGQKYADNKLKVDGLKTGTSDAAGACFAGTMPLSHHNRLITIVLHANGSDELGKRFIVTNELMKYVINNWHEQPVLITNHANKHLQAINVPNGKQTRLAVVPQQDVNIWVYKQQPLNVKYHQVNIHKTFDAPLKQNTVVGKMIVTNNDNLGYLPDAQLPQTKIVTAHRDLKANLFVRMWRKICTWF</sequence>
<dbReference type="GO" id="GO:0008360">
    <property type="term" value="P:regulation of cell shape"/>
    <property type="evidence" value="ECO:0007669"/>
    <property type="project" value="UniProtKB-KW"/>
</dbReference>
<dbReference type="InterPro" id="IPR012907">
    <property type="entry name" value="Peptidase_S11_C"/>
</dbReference>
<reference evidence="19" key="1">
    <citation type="journal article" date="2021" name="PeerJ">
        <title>Extensive microbial diversity within the chicken gut microbiome revealed by metagenomics and culture.</title>
        <authorList>
            <person name="Gilroy R."/>
            <person name="Ravi A."/>
            <person name="Getino M."/>
            <person name="Pursley I."/>
            <person name="Horton D.L."/>
            <person name="Alikhan N.F."/>
            <person name="Baker D."/>
            <person name="Gharbi K."/>
            <person name="Hall N."/>
            <person name="Watson M."/>
            <person name="Adriaenssens E.M."/>
            <person name="Foster-Nyarko E."/>
            <person name="Jarju S."/>
            <person name="Secka A."/>
            <person name="Antonio M."/>
            <person name="Oren A."/>
            <person name="Chaudhuri R.R."/>
            <person name="La Ragione R."/>
            <person name="Hildebrand F."/>
            <person name="Pallen M.J."/>
        </authorList>
    </citation>
    <scope>NUCLEOTIDE SEQUENCE</scope>
    <source>
        <strain evidence="19">F6-6636</strain>
    </source>
</reference>
<evidence type="ECO:0000256" key="4">
    <source>
        <dbReference type="ARBA" id="ARBA00012448"/>
    </source>
</evidence>
<evidence type="ECO:0000259" key="17">
    <source>
        <dbReference type="Pfam" id="PF00768"/>
    </source>
</evidence>
<evidence type="ECO:0000256" key="6">
    <source>
        <dbReference type="ARBA" id="ARBA00022670"/>
    </source>
</evidence>
<reference evidence="19" key="2">
    <citation type="submission" date="2021-04" db="EMBL/GenBank/DDBJ databases">
        <authorList>
            <person name="Gilroy R."/>
        </authorList>
    </citation>
    <scope>NUCLEOTIDE SEQUENCE</scope>
    <source>
        <strain evidence="19">F6-6636</strain>
    </source>
</reference>
<evidence type="ECO:0000256" key="10">
    <source>
        <dbReference type="ARBA" id="ARBA00022984"/>
    </source>
</evidence>
<feature type="active site" description="Acyl-ester intermediate" evidence="13">
    <location>
        <position position="76"/>
    </location>
</feature>
<evidence type="ECO:0000256" key="13">
    <source>
        <dbReference type="PIRSR" id="PIRSR618044-1"/>
    </source>
</evidence>
<evidence type="ECO:0000256" key="7">
    <source>
        <dbReference type="ARBA" id="ARBA00022729"/>
    </source>
</evidence>
<dbReference type="SUPFAM" id="SSF56601">
    <property type="entry name" value="beta-lactamase/transpeptidase-like"/>
    <property type="match status" value="1"/>
</dbReference>
<dbReference type="GO" id="GO:0071555">
    <property type="term" value="P:cell wall organization"/>
    <property type="evidence" value="ECO:0007669"/>
    <property type="project" value="UniProtKB-KW"/>
</dbReference>
<dbReference type="Pfam" id="PF00768">
    <property type="entry name" value="Peptidase_S11"/>
    <property type="match status" value="1"/>
</dbReference>
<dbReference type="PRINTS" id="PR00725">
    <property type="entry name" value="DADACBPTASE1"/>
</dbReference>
<dbReference type="InterPro" id="IPR012338">
    <property type="entry name" value="Beta-lactam/transpept-like"/>
</dbReference>
<dbReference type="GO" id="GO:0009252">
    <property type="term" value="P:peptidoglycan biosynthetic process"/>
    <property type="evidence" value="ECO:0007669"/>
    <property type="project" value="UniProtKB-KW"/>
</dbReference>
<dbReference type="Proteomes" id="UP000777303">
    <property type="component" value="Unassembled WGS sequence"/>
</dbReference>
<dbReference type="GO" id="GO:0006508">
    <property type="term" value="P:proteolysis"/>
    <property type="evidence" value="ECO:0007669"/>
    <property type="project" value="UniProtKB-KW"/>
</dbReference>
<dbReference type="PANTHER" id="PTHR21581:SF11">
    <property type="entry name" value="D-ALANYL-D-ALANINE CARBOXYPEPTIDASE DACA"/>
    <property type="match status" value="1"/>
</dbReference>
<dbReference type="InterPro" id="IPR015956">
    <property type="entry name" value="Peniciliin-bd_prot_C_sf"/>
</dbReference>
<dbReference type="PANTHER" id="PTHR21581">
    <property type="entry name" value="D-ALANYL-D-ALANINE CARBOXYPEPTIDASE"/>
    <property type="match status" value="1"/>
</dbReference>
<feature type="domain" description="Peptidase S11 D-alanyl-D-alanine carboxypeptidase A N-terminal" evidence="17">
    <location>
        <begin position="40"/>
        <end position="297"/>
    </location>
</feature>
<evidence type="ECO:0000256" key="8">
    <source>
        <dbReference type="ARBA" id="ARBA00022801"/>
    </source>
</evidence>
<dbReference type="InterPro" id="IPR018044">
    <property type="entry name" value="Peptidase_S11"/>
</dbReference>
<dbReference type="EC" id="3.4.16.4" evidence="4"/>
<evidence type="ECO:0000313" key="20">
    <source>
        <dbReference type="Proteomes" id="UP000777303"/>
    </source>
</evidence>
<keyword evidence="5 19" id="KW-0121">Carboxypeptidase</keyword>
<proteinExistence type="inferred from homology"/>
<gene>
    <name evidence="19" type="ORF">H9901_02205</name>
</gene>
<dbReference type="AlphaFoldDB" id="A0A948WZE8"/>
<dbReference type="Pfam" id="PF07943">
    <property type="entry name" value="PBP5_C"/>
    <property type="match status" value="1"/>
</dbReference>
<evidence type="ECO:0000256" key="9">
    <source>
        <dbReference type="ARBA" id="ARBA00022960"/>
    </source>
</evidence>
<feature type="active site" evidence="13">
    <location>
        <position position="140"/>
    </location>
</feature>
<evidence type="ECO:0000256" key="1">
    <source>
        <dbReference type="ARBA" id="ARBA00003217"/>
    </source>
</evidence>
<dbReference type="Gene3D" id="2.60.410.10">
    <property type="entry name" value="D-Ala-D-Ala carboxypeptidase, C-terminal domain"/>
    <property type="match status" value="1"/>
</dbReference>
<comment type="function">
    <text evidence="1">Removes C-terminal D-alanyl residues from sugar-peptide cell wall precursors.</text>
</comment>
<keyword evidence="9" id="KW-0133">Cell shape</keyword>
<evidence type="ECO:0000256" key="14">
    <source>
        <dbReference type="PIRSR" id="PIRSR618044-2"/>
    </source>
</evidence>
<protein>
    <recommendedName>
        <fullName evidence="4">serine-type D-Ala-D-Ala carboxypeptidase</fullName>
        <ecNumber evidence="4">3.4.16.4</ecNumber>
    </recommendedName>
</protein>
<evidence type="ECO:0000256" key="15">
    <source>
        <dbReference type="RuleBase" id="RU004016"/>
    </source>
</evidence>
<accession>A0A948WZE8</accession>
<evidence type="ECO:0000256" key="16">
    <source>
        <dbReference type="SAM" id="SignalP"/>
    </source>
</evidence>
<evidence type="ECO:0000259" key="18">
    <source>
        <dbReference type="Pfam" id="PF07943"/>
    </source>
</evidence>
<comment type="caution">
    <text evidence="19">The sequence shown here is derived from an EMBL/GenBank/DDBJ whole genome shotgun (WGS) entry which is preliminary data.</text>
</comment>
<evidence type="ECO:0000313" key="19">
    <source>
        <dbReference type="EMBL" id="MBU3851489.1"/>
    </source>
</evidence>
<feature type="active site" description="Proton acceptor" evidence="13">
    <location>
        <position position="79"/>
    </location>
</feature>
<feature type="signal peptide" evidence="16">
    <location>
        <begin position="1"/>
        <end position="33"/>
    </location>
</feature>
<dbReference type="InterPro" id="IPR037167">
    <property type="entry name" value="Peptidase_S11_C_sf"/>
</dbReference>
<comment type="catalytic activity">
    <reaction evidence="12">
        <text>Preferential cleavage: (Ac)2-L-Lys-D-Ala-|-D-Ala. Also transpeptidation of peptidyl-alanyl moieties that are N-acyl substituents of D-alanine.</text>
        <dbReference type="EC" id="3.4.16.4"/>
    </reaction>
</comment>
<comment type="similarity">
    <text evidence="3 15">Belongs to the peptidase S11 family.</text>
</comment>
<name>A0A948WZE8_9LACO</name>